<dbReference type="EMBL" id="UOFU01000269">
    <property type="protein sequence ID" value="VAX02402.1"/>
    <property type="molecule type" value="Genomic_DNA"/>
</dbReference>
<protein>
    <recommendedName>
        <fullName evidence="1">Ice-binding protein C-terminal domain-containing protein</fullName>
    </recommendedName>
</protein>
<dbReference type="AlphaFoldDB" id="A0A3B1AF22"/>
<reference evidence="2" key="1">
    <citation type="submission" date="2018-06" db="EMBL/GenBank/DDBJ databases">
        <authorList>
            <person name="Zhirakovskaya E."/>
        </authorList>
    </citation>
    <scope>NUCLEOTIDE SEQUENCE</scope>
</reference>
<proteinExistence type="predicted"/>
<evidence type="ECO:0000313" key="2">
    <source>
        <dbReference type="EMBL" id="VAX02402.1"/>
    </source>
</evidence>
<accession>A0A3B1AF22</accession>
<organism evidence="2">
    <name type="scientific">hydrothermal vent metagenome</name>
    <dbReference type="NCBI Taxonomy" id="652676"/>
    <lineage>
        <taxon>unclassified sequences</taxon>
        <taxon>metagenomes</taxon>
        <taxon>ecological metagenomes</taxon>
    </lineage>
</organism>
<sequence>MKKLITTTACAAFLCFGGSAMATSIYYEATNVTGIGEVNYAVGLGINNPATFSFTGTSGSIDENLSLFVPGEYTISFSLDGFWMDFNGDTISDFDLPDTSFTSGVYLIPALPPFSGTAGALTWSVNPYSGGSVSYDFGNTGSTTNFDVNVLLAGLDQQYSGGMNGVMDADIYWDTLRIELNSAVSVPEPSTILIMGVGLLGLVGYKRKRCQLSRVG</sequence>
<gene>
    <name evidence="2" type="ORF">MNBD_GAMMA20-1749</name>
</gene>
<dbReference type="Pfam" id="PF07589">
    <property type="entry name" value="PEP-CTERM"/>
    <property type="match status" value="1"/>
</dbReference>
<dbReference type="InterPro" id="IPR013424">
    <property type="entry name" value="Ice-binding_C"/>
</dbReference>
<dbReference type="NCBIfam" id="TIGR02595">
    <property type="entry name" value="PEP_CTERM"/>
    <property type="match status" value="1"/>
</dbReference>
<feature type="domain" description="Ice-binding protein C-terminal" evidence="1">
    <location>
        <begin position="185"/>
        <end position="208"/>
    </location>
</feature>
<name>A0A3B1AF22_9ZZZZ</name>
<evidence type="ECO:0000259" key="1">
    <source>
        <dbReference type="Pfam" id="PF07589"/>
    </source>
</evidence>